<dbReference type="EMBL" id="NPEU01000122">
    <property type="protein sequence ID" value="RAI38508.1"/>
    <property type="molecule type" value="Genomic_DNA"/>
</dbReference>
<name>A0A327KSZ1_9BRAD</name>
<evidence type="ECO:0000256" key="8">
    <source>
        <dbReference type="PROSITE-ProRule" id="PRU01026"/>
    </source>
</evidence>
<evidence type="ECO:0000259" key="9">
    <source>
        <dbReference type="SMART" id="SM00650"/>
    </source>
</evidence>
<comment type="subcellular location">
    <subcellularLocation>
        <location evidence="7">Cytoplasm</location>
    </subcellularLocation>
</comment>
<organism evidence="10 11">
    <name type="scientific">Rhodoplanes elegans</name>
    <dbReference type="NCBI Taxonomy" id="29408"/>
    <lineage>
        <taxon>Bacteria</taxon>
        <taxon>Pseudomonadati</taxon>
        <taxon>Pseudomonadota</taxon>
        <taxon>Alphaproteobacteria</taxon>
        <taxon>Hyphomicrobiales</taxon>
        <taxon>Nitrobacteraceae</taxon>
        <taxon>Rhodoplanes</taxon>
    </lineage>
</organism>
<dbReference type="GO" id="GO:0003723">
    <property type="term" value="F:RNA binding"/>
    <property type="evidence" value="ECO:0007669"/>
    <property type="project" value="UniProtKB-UniRule"/>
</dbReference>
<dbReference type="AlphaFoldDB" id="A0A327KSZ1"/>
<comment type="similarity">
    <text evidence="7">Belongs to the class I-like SAM-binding methyltransferase superfamily. rRNA adenine N(6)-methyltransferase family. RsmA subfamily.</text>
</comment>
<dbReference type="Gene3D" id="3.40.50.150">
    <property type="entry name" value="Vaccinia Virus protein VP39"/>
    <property type="match status" value="1"/>
</dbReference>
<dbReference type="EC" id="2.1.1.182" evidence="7"/>
<dbReference type="Pfam" id="PF00398">
    <property type="entry name" value="RrnaAD"/>
    <property type="match status" value="1"/>
</dbReference>
<evidence type="ECO:0000313" key="11">
    <source>
        <dbReference type="Proteomes" id="UP000248863"/>
    </source>
</evidence>
<keyword evidence="4 7" id="KW-0808">Transferase</keyword>
<keyword evidence="2 7" id="KW-0698">rRNA processing</keyword>
<keyword evidence="1 7" id="KW-0963">Cytoplasm</keyword>
<dbReference type="PANTHER" id="PTHR11727">
    <property type="entry name" value="DIMETHYLADENOSINE TRANSFERASE"/>
    <property type="match status" value="1"/>
</dbReference>
<comment type="caution">
    <text evidence="10">The sequence shown here is derived from an EMBL/GenBank/DDBJ whole genome shotgun (WGS) entry which is preliminary data.</text>
</comment>
<evidence type="ECO:0000313" key="10">
    <source>
        <dbReference type="EMBL" id="RAI38508.1"/>
    </source>
</evidence>
<dbReference type="Proteomes" id="UP000248863">
    <property type="component" value="Unassembled WGS sequence"/>
</dbReference>
<feature type="binding site" evidence="7 8">
    <location>
        <position position="77"/>
    </location>
    <ligand>
        <name>S-adenosyl-L-methionine</name>
        <dbReference type="ChEBI" id="CHEBI:59789"/>
    </ligand>
</feature>
<keyword evidence="11" id="KW-1185">Reference proteome</keyword>
<dbReference type="InterPro" id="IPR029063">
    <property type="entry name" value="SAM-dependent_MTases_sf"/>
</dbReference>
<dbReference type="HAMAP" id="MF_00607">
    <property type="entry name" value="16SrRNA_methyltr_A"/>
    <property type="match status" value="1"/>
</dbReference>
<evidence type="ECO:0000256" key="6">
    <source>
        <dbReference type="ARBA" id="ARBA00022884"/>
    </source>
</evidence>
<dbReference type="PROSITE" id="PS51689">
    <property type="entry name" value="SAM_RNA_A_N6_MT"/>
    <property type="match status" value="1"/>
</dbReference>
<feature type="binding site" evidence="7 8">
    <location>
        <position position="30"/>
    </location>
    <ligand>
        <name>S-adenosyl-L-methionine</name>
        <dbReference type="ChEBI" id="CHEBI:59789"/>
    </ligand>
</feature>
<feature type="binding site" evidence="7 8">
    <location>
        <position position="28"/>
    </location>
    <ligand>
        <name>S-adenosyl-L-methionine</name>
        <dbReference type="ChEBI" id="CHEBI:59789"/>
    </ligand>
</feature>
<dbReference type="OrthoDB" id="9814755at2"/>
<dbReference type="SUPFAM" id="SSF53335">
    <property type="entry name" value="S-adenosyl-L-methionine-dependent methyltransferases"/>
    <property type="match status" value="1"/>
</dbReference>
<dbReference type="PANTHER" id="PTHR11727:SF7">
    <property type="entry name" value="DIMETHYLADENOSINE TRANSFERASE-RELATED"/>
    <property type="match status" value="1"/>
</dbReference>
<dbReference type="Gene3D" id="1.10.8.100">
    <property type="entry name" value="Ribosomal RNA adenine dimethylase-like, domain 2"/>
    <property type="match status" value="1"/>
</dbReference>
<evidence type="ECO:0000256" key="1">
    <source>
        <dbReference type="ARBA" id="ARBA00022490"/>
    </source>
</evidence>
<dbReference type="NCBIfam" id="TIGR00755">
    <property type="entry name" value="ksgA"/>
    <property type="match status" value="1"/>
</dbReference>
<dbReference type="InterPro" id="IPR020598">
    <property type="entry name" value="rRNA_Ade_methylase_Trfase_N"/>
</dbReference>
<feature type="binding site" evidence="7 8">
    <location>
        <position position="103"/>
    </location>
    <ligand>
        <name>S-adenosyl-L-methionine</name>
        <dbReference type="ChEBI" id="CHEBI:59789"/>
    </ligand>
</feature>
<evidence type="ECO:0000256" key="5">
    <source>
        <dbReference type="ARBA" id="ARBA00022691"/>
    </source>
</evidence>
<keyword evidence="3 7" id="KW-0489">Methyltransferase</keyword>
<comment type="catalytic activity">
    <reaction evidence="7">
        <text>adenosine(1518)/adenosine(1519) in 16S rRNA + 4 S-adenosyl-L-methionine = N(6)-dimethyladenosine(1518)/N(6)-dimethyladenosine(1519) in 16S rRNA + 4 S-adenosyl-L-homocysteine + 4 H(+)</text>
        <dbReference type="Rhea" id="RHEA:19609"/>
        <dbReference type="Rhea" id="RHEA-COMP:10232"/>
        <dbReference type="Rhea" id="RHEA-COMP:10233"/>
        <dbReference type="ChEBI" id="CHEBI:15378"/>
        <dbReference type="ChEBI" id="CHEBI:57856"/>
        <dbReference type="ChEBI" id="CHEBI:59789"/>
        <dbReference type="ChEBI" id="CHEBI:74411"/>
        <dbReference type="ChEBI" id="CHEBI:74493"/>
        <dbReference type="EC" id="2.1.1.182"/>
    </reaction>
</comment>
<gene>
    <name evidence="7" type="primary">rsmA</name>
    <name evidence="7" type="synonym">ksgA</name>
    <name evidence="10" type="ORF">CH338_12445</name>
</gene>
<dbReference type="InterPro" id="IPR011530">
    <property type="entry name" value="rRNA_adenine_dimethylase"/>
</dbReference>
<comment type="function">
    <text evidence="7">Specifically dimethylates two adjacent adenosines (A1518 and A1519) in the loop of a conserved hairpin near the 3'-end of 16S rRNA in the 30S particle. May play a critical role in biogenesis of 30S subunits.</text>
</comment>
<evidence type="ECO:0000256" key="4">
    <source>
        <dbReference type="ARBA" id="ARBA00022679"/>
    </source>
</evidence>
<dbReference type="CDD" id="cd02440">
    <property type="entry name" value="AdoMet_MTases"/>
    <property type="match status" value="1"/>
</dbReference>
<sequence>MSAIDDLPPLRDVIRRHDLSARKSLGQNFLLDLNLTGRIARAAGPLAGVTVVEIGPGPGGLTRALLAEGAGRVVAIERDARAVAALAEVSARYPGRLAVIEGDALAINPATLVAGAEAGGGPVRIVANLPYNIATVLLIGWLSAEPWPPWFDRLVLMFQREVAERIVAPVGGKSYGRLAVLAQWRCETKMLFDIAPSAFVPPPKVTSTVVQLVPRPAPLPCRLAALERVTAAAFGQRRKMLRQALKALAPDPLPLIAAAGLDPTARAETVPVDGFVALARALDASLHAAADASALAESPP</sequence>
<evidence type="ECO:0000256" key="3">
    <source>
        <dbReference type="ARBA" id="ARBA00022603"/>
    </source>
</evidence>
<evidence type="ECO:0000256" key="7">
    <source>
        <dbReference type="HAMAP-Rule" id="MF_00607"/>
    </source>
</evidence>
<proteinExistence type="inferred from homology"/>
<dbReference type="InterPro" id="IPR023165">
    <property type="entry name" value="rRNA_Ade_diMease-like_C"/>
</dbReference>
<feature type="binding site" evidence="7 8">
    <location>
        <position position="55"/>
    </location>
    <ligand>
        <name>S-adenosyl-L-methionine</name>
        <dbReference type="ChEBI" id="CHEBI:59789"/>
    </ligand>
</feature>
<dbReference type="InterPro" id="IPR001737">
    <property type="entry name" value="KsgA/Erm"/>
</dbReference>
<dbReference type="SMART" id="SM00650">
    <property type="entry name" value="rADc"/>
    <property type="match status" value="1"/>
</dbReference>
<keyword evidence="5 7" id="KW-0949">S-adenosyl-L-methionine</keyword>
<feature type="binding site" evidence="7 8">
    <location>
        <position position="128"/>
    </location>
    <ligand>
        <name>S-adenosyl-L-methionine</name>
        <dbReference type="ChEBI" id="CHEBI:59789"/>
    </ligand>
</feature>
<dbReference type="InterPro" id="IPR020596">
    <property type="entry name" value="rRNA_Ade_Mease_Trfase_CS"/>
</dbReference>
<feature type="domain" description="Ribosomal RNA adenine methylase transferase N-terminal" evidence="9">
    <location>
        <begin position="35"/>
        <end position="216"/>
    </location>
</feature>
<accession>A0A327KSZ1</accession>
<dbReference type="PROSITE" id="PS01131">
    <property type="entry name" value="RRNA_A_DIMETH"/>
    <property type="match status" value="1"/>
</dbReference>
<dbReference type="RefSeq" id="WP_111357493.1">
    <property type="nucleotide sequence ID" value="NZ_NHSK01000179.1"/>
</dbReference>
<reference evidence="10 11" key="1">
    <citation type="submission" date="2017-07" db="EMBL/GenBank/DDBJ databases">
        <title>Draft Genome Sequences of Select Purple Nonsulfur Bacteria.</title>
        <authorList>
            <person name="Lasarre B."/>
            <person name="Mckinlay J.B."/>
        </authorList>
    </citation>
    <scope>NUCLEOTIDE SEQUENCE [LARGE SCALE GENOMIC DNA]</scope>
    <source>
        <strain evidence="10 11">DSM 11907</strain>
    </source>
</reference>
<evidence type="ECO:0000256" key="2">
    <source>
        <dbReference type="ARBA" id="ARBA00022552"/>
    </source>
</evidence>
<dbReference type="GO" id="GO:0052908">
    <property type="term" value="F:16S rRNA (adenine(1518)-N(6)/adenine(1519)-N(6))-dimethyltransferase activity"/>
    <property type="evidence" value="ECO:0007669"/>
    <property type="project" value="UniProtKB-EC"/>
</dbReference>
<protein>
    <recommendedName>
        <fullName evidence="7">Ribosomal RNA small subunit methyltransferase A</fullName>
        <ecNumber evidence="7">2.1.1.182</ecNumber>
    </recommendedName>
    <alternativeName>
        <fullName evidence="7">16S rRNA (adenine(1518)-N(6)/adenine(1519)-N(6))-dimethyltransferase</fullName>
    </alternativeName>
    <alternativeName>
        <fullName evidence="7">16S rRNA dimethyladenosine transferase</fullName>
    </alternativeName>
    <alternativeName>
        <fullName evidence="7">16S rRNA dimethylase</fullName>
    </alternativeName>
    <alternativeName>
        <fullName evidence="7">S-adenosylmethionine-6-N', N'-adenosyl(rRNA) dimethyltransferase</fullName>
    </alternativeName>
</protein>
<keyword evidence="6 7" id="KW-0694">RNA-binding</keyword>
<dbReference type="GO" id="GO:0005829">
    <property type="term" value="C:cytosol"/>
    <property type="evidence" value="ECO:0007669"/>
    <property type="project" value="TreeGrafter"/>
</dbReference>